<proteinExistence type="predicted"/>
<evidence type="ECO:0000313" key="1">
    <source>
        <dbReference type="EMBL" id="TFK57259.1"/>
    </source>
</evidence>
<dbReference type="Proteomes" id="UP000305948">
    <property type="component" value="Unassembled WGS sequence"/>
</dbReference>
<gene>
    <name evidence="1" type="ORF">OE88DRAFT_1744771</name>
</gene>
<keyword evidence="2" id="KW-1185">Reference proteome</keyword>
<dbReference type="AlphaFoldDB" id="A0A5C3NH72"/>
<reference evidence="1 2" key="1">
    <citation type="journal article" date="2019" name="Nat. Ecol. Evol.">
        <title>Megaphylogeny resolves global patterns of mushroom evolution.</title>
        <authorList>
            <person name="Varga T."/>
            <person name="Krizsan K."/>
            <person name="Foldi C."/>
            <person name="Dima B."/>
            <person name="Sanchez-Garcia M."/>
            <person name="Sanchez-Ramirez S."/>
            <person name="Szollosi G.J."/>
            <person name="Szarkandi J.G."/>
            <person name="Papp V."/>
            <person name="Albert L."/>
            <person name="Andreopoulos W."/>
            <person name="Angelini C."/>
            <person name="Antonin V."/>
            <person name="Barry K.W."/>
            <person name="Bougher N.L."/>
            <person name="Buchanan P."/>
            <person name="Buyck B."/>
            <person name="Bense V."/>
            <person name="Catcheside P."/>
            <person name="Chovatia M."/>
            <person name="Cooper J."/>
            <person name="Damon W."/>
            <person name="Desjardin D."/>
            <person name="Finy P."/>
            <person name="Geml J."/>
            <person name="Haridas S."/>
            <person name="Hughes K."/>
            <person name="Justo A."/>
            <person name="Karasinski D."/>
            <person name="Kautmanova I."/>
            <person name="Kiss B."/>
            <person name="Kocsube S."/>
            <person name="Kotiranta H."/>
            <person name="LaButti K.M."/>
            <person name="Lechner B.E."/>
            <person name="Liimatainen K."/>
            <person name="Lipzen A."/>
            <person name="Lukacs Z."/>
            <person name="Mihaltcheva S."/>
            <person name="Morgado L.N."/>
            <person name="Niskanen T."/>
            <person name="Noordeloos M.E."/>
            <person name="Ohm R.A."/>
            <person name="Ortiz-Santana B."/>
            <person name="Ovrebo C."/>
            <person name="Racz N."/>
            <person name="Riley R."/>
            <person name="Savchenko A."/>
            <person name="Shiryaev A."/>
            <person name="Soop K."/>
            <person name="Spirin V."/>
            <person name="Szebenyi C."/>
            <person name="Tomsovsky M."/>
            <person name="Tulloss R.E."/>
            <person name="Uehling J."/>
            <person name="Grigoriev I.V."/>
            <person name="Vagvolgyi C."/>
            <person name="Papp T."/>
            <person name="Martin F.M."/>
            <person name="Miettinen O."/>
            <person name="Hibbett D.S."/>
            <person name="Nagy L.G."/>
        </authorList>
    </citation>
    <scope>NUCLEOTIDE SEQUENCE [LARGE SCALE GENOMIC DNA]</scope>
    <source>
        <strain evidence="1 2">OMC1185</strain>
    </source>
</reference>
<protein>
    <submittedName>
        <fullName evidence="1">Uncharacterized protein</fullName>
    </submittedName>
</protein>
<dbReference type="EMBL" id="ML213503">
    <property type="protein sequence ID" value="TFK57259.1"/>
    <property type="molecule type" value="Genomic_DNA"/>
</dbReference>
<evidence type="ECO:0000313" key="2">
    <source>
        <dbReference type="Proteomes" id="UP000305948"/>
    </source>
</evidence>
<name>A0A5C3NH72_9AGAM</name>
<organism evidence="1 2">
    <name type="scientific">Heliocybe sulcata</name>
    <dbReference type="NCBI Taxonomy" id="5364"/>
    <lineage>
        <taxon>Eukaryota</taxon>
        <taxon>Fungi</taxon>
        <taxon>Dikarya</taxon>
        <taxon>Basidiomycota</taxon>
        <taxon>Agaricomycotina</taxon>
        <taxon>Agaricomycetes</taxon>
        <taxon>Gloeophyllales</taxon>
        <taxon>Gloeophyllaceae</taxon>
        <taxon>Heliocybe</taxon>
    </lineage>
</organism>
<accession>A0A5C3NH72</accession>
<dbReference type="OrthoDB" id="3269456at2759"/>
<sequence length="436" mass="49428">MHHTERVTYSSSGRPEYVPAGSRLGYHMFWLQKSVIRQNEFIEVYLTNPSAYTCPPLRATFSHLPQLCLRQDGTNRSGRSKHVTSLQNVGRHELTVIFPENAVAYWAERFQSDEDTKWHMLNTAATKPDNIRIGTTLTQNPMNPKVQVLTFHPKEDGNCDEFNLRVVGILCAKDLPPQLEPLYIRKAYKKQFLNQSIQITGLSDETFKNAMQGIAIIHRHMSRSFKDGAMQSWAPSDFDGHPAIDVTTRFFNYSKAPGGTISIPFDTSIDPKGILSKLVDDKWVHTPDNTVDYCQFIQKEDEKFQYIKCNPAIFRIGDIVEVEVGFIAIPIASSQVRLGLVLRSLTALDTTYSDMAATRIPEYSVSHNLPKTRSIKRTSRAEEEDLADTRVRLARPYLHEDRMDTSNGQINGVVIGALYSLKNNPINYYTIKPGVV</sequence>